<accession>A0A4R9K106</accession>
<proteinExistence type="predicted"/>
<dbReference type="CDD" id="cd04301">
    <property type="entry name" value="NAT_SF"/>
    <property type="match status" value="1"/>
</dbReference>
<dbReference type="Gene3D" id="3.40.630.30">
    <property type="match status" value="1"/>
</dbReference>
<dbReference type="AlphaFoldDB" id="A0A4R9K106"/>
<reference evidence="4" key="1">
    <citation type="journal article" date="2019" name="PLoS Negl. Trop. Dis.">
        <title>Revisiting the worldwide diversity of Leptospira species in the environment.</title>
        <authorList>
            <person name="Vincent A.T."/>
            <person name="Schiettekatte O."/>
            <person name="Bourhy P."/>
            <person name="Veyrier F.J."/>
            <person name="Picardeau M."/>
        </authorList>
    </citation>
    <scope>NUCLEOTIDE SEQUENCE [LARGE SCALE GENOMIC DNA]</scope>
    <source>
        <strain evidence="4">201702476</strain>
    </source>
</reference>
<evidence type="ECO:0000259" key="3">
    <source>
        <dbReference type="PROSITE" id="PS51186"/>
    </source>
</evidence>
<keyword evidence="1 4" id="KW-0808">Transferase</keyword>
<gene>
    <name evidence="4" type="primary">aac(3)-I</name>
    <name evidence="4" type="ORF">EHQ58_10610</name>
</gene>
<evidence type="ECO:0000256" key="2">
    <source>
        <dbReference type="ARBA" id="ARBA00023315"/>
    </source>
</evidence>
<dbReference type="InterPro" id="IPR016181">
    <property type="entry name" value="Acyl_CoA_acyltransferase"/>
</dbReference>
<protein>
    <submittedName>
        <fullName evidence="4">AAC(3)-I family aminoglycoside N-acetyltransferase</fullName>
    </submittedName>
</protein>
<keyword evidence="2" id="KW-0012">Acyltransferase</keyword>
<dbReference type="InterPro" id="IPR051556">
    <property type="entry name" value="N-term/lysine_N-AcTrnsfr"/>
</dbReference>
<evidence type="ECO:0000256" key="1">
    <source>
        <dbReference type="ARBA" id="ARBA00022679"/>
    </source>
</evidence>
<dbReference type="PANTHER" id="PTHR42919:SF8">
    <property type="entry name" value="N-ALPHA-ACETYLTRANSFERASE 50"/>
    <property type="match status" value="1"/>
</dbReference>
<dbReference type="NCBIfam" id="NF033083">
    <property type="entry name" value="AAC_3_I"/>
    <property type="match status" value="1"/>
</dbReference>
<comment type="caution">
    <text evidence="4">The sequence shown here is derived from an EMBL/GenBank/DDBJ whole genome shotgun (WGS) entry which is preliminary data.</text>
</comment>
<dbReference type="Proteomes" id="UP000297693">
    <property type="component" value="Unassembled WGS sequence"/>
</dbReference>
<dbReference type="EMBL" id="RQGD01000034">
    <property type="protein sequence ID" value="TGL57856.1"/>
    <property type="molecule type" value="Genomic_DNA"/>
</dbReference>
<dbReference type="InterPro" id="IPR000182">
    <property type="entry name" value="GNAT_dom"/>
</dbReference>
<evidence type="ECO:0000313" key="4">
    <source>
        <dbReference type="EMBL" id="TGL57856.1"/>
    </source>
</evidence>
<dbReference type="OrthoDB" id="9775804at2"/>
<organism evidence="4 5">
    <name type="scientific">Leptospira ognonensis</name>
    <dbReference type="NCBI Taxonomy" id="2484945"/>
    <lineage>
        <taxon>Bacteria</taxon>
        <taxon>Pseudomonadati</taxon>
        <taxon>Spirochaetota</taxon>
        <taxon>Spirochaetia</taxon>
        <taxon>Leptospirales</taxon>
        <taxon>Leptospiraceae</taxon>
        <taxon>Leptospira</taxon>
    </lineage>
</organism>
<sequence>MLIQRLTKTDIDKMRKLNEVFAIAFEDTETHLQKLPKDTYLQSLLEKSHFIALTAMLEEEVVGGLVAYILEKYEQERSEIYIYDLAVAERFRRQGIARSLILNLKEMAREMGAYVIFVQADRQDEPAILLYRSLGIQEEPFHFDILP</sequence>
<evidence type="ECO:0000313" key="5">
    <source>
        <dbReference type="Proteomes" id="UP000297693"/>
    </source>
</evidence>
<dbReference type="SUPFAM" id="SSF55729">
    <property type="entry name" value="Acyl-CoA N-acyltransferases (Nat)"/>
    <property type="match status" value="1"/>
</dbReference>
<keyword evidence="5" id="KW-1185">Reference proteome</keyword>
<dbReference type="PANTHER" id="PTHR42919">
    <property type="entry name" value="N-ALPHA-ACETYLTRANSFERASE"/>
    <property type="match status" value="1"/>
</dbReference>
<feature type="domain" description="N-acetyltransferase" evidence="3">
    <location>
        <begin position="1"/>
        <end position="147"/>
    </location>
</feature>
<dbReference type="Pfam" id="PF00583">
    <property type="entry name" value="Acetyltransf_1"/>
    <property type="match status" value="1"/>
</dbReference>
<dbReference type="RefSeq" id="WP_135623874.1">
    <property type="nucleotide sequence ID" value="NZ_RQGD01000034.1"/>
</dbReference>
<name>A0A4R9K106_9LEPT</name>
<dbReference type="GO" id="GO:0016747">
    <property type="term" value="F:acyltransferase activity, transferring groups other than amino-acyl groups"/>
    <property type="evidence" value="ECO:0007669"/>
    <property type="project" value="InterPro"/>
</dbReference>
<dbReference type="PROSITE" id="PS51186">
    <property type="entry name" value="GNAT"/>
    <property type="match status" value="1"/>
</dbReference>